<dbReference type="AlphaFoldDB" id="A0A5R9JAW6"/>
<comment type="caution">
    <text evidence="3">The sequence shown here is derived from an EMBL/GenBank/DDBJ whole genome shotgun (WGS) entry which is preliminary data.</text>
</comment>
<feature type="transmembrane region" description="Helical" evidence="2">
    <location>
        <begin position="27"/>
        <end position="52"/>
    </location>
</feature>
<protein>
    <submittedName>
        <fullName evidence="3">HlyD family efflux transporter periplasmic adaptor subunit</fullName>
    </submittedName>
</protein>
<keyword evidence="2" id="KW-1133">Transmembrane helix</keyword>
<keyword evidence="4" id="KW-1185">Reference proteome</keyword>
<dbReference type="PANTHER" id="PTHR30386:SF28">
    <property type="entry name" value="EXPORTED PROTEIN"/>
    <property type="match status" value="1"/>
</dbReference>
<evidence type="ECO:0000256" key="2">
    <source>
        <dbReference type="SAM" id="Phobius"/>
    </source>
</evidence>
<organism evidence="3 4">
    <name type="scientific">Lichenicoccus roseus</name>
    <dbReference type="NCBI Taxonomy" id="2683649"/>
    <lineage>
        <taxon>Bacteria</taxon>
        <taxon>Pseudomonadati</taxon>
        <taxon>Pseudomonadota</taxon>
        <taxon>Alphaproteobacteria</taxon>
        <taxon>Acetobacterales</taxon>
        <taxon>Acetobacteraceae</taxon>
        <taxon>Lichenicoccus</taxon>
    </lineage>
</organism>
<evidence type="ECO:0000313" key="3">
    <source>
        <dbReference type="EMBL" id="TLU74139.1"/>
    </source>
</evidence>
<accession>A0A5R9JAW6</accession>
<keyword evidence="2" id="KW-0472">Membrane</keyword>
<dbReference type="InterPro" id="IPR050739">
    <property type="entry name" value="MFP"/>
</dbReference>
<gene>
    <name evidence="3" type="ORF">FE263_02710</name>
</gene>
<dbReference type="PANTHER" id="PTHR30386">
    <property type="entry name" value="MEMBRANE FUSION SUBUNIT OF EMRAB-TOLC MULTIDRUG EFFLUX PUMP"/>
    <property type="match status" value="1"/>
</dbReference>
<dbReference type="OrthoDB" id="9810980at2"/>
<dbReference type="Proteomes" id="UP000305654">
    <property type="component" value="Unassembled WGS sequence"/>
</dbReference>
<feature type="coiled-coil region" evidence="1">
    <location>
        <begin position="140"/>
        <end position="167"/>
    </location>
</feature>
<name>A0A5R9JAW6_9PROT</name>
<sequence length="431" mass="47228">MQSLFRSEALEARRDAWLGRVQVAQPIPVRVATVMTAVFLAATVLFVCTGTYTRRVHAGGRMLPPTGLITIQSPAAGILARQYAVEGRHVSRGQPLFVLDMEANSASGPTQLHILADLASQRRLLQQQRSLRETAAVIDKQSLALALQNLAEQRRQLTLQIDLDNQTMPAVQRSLARLQDAAQQHIATDAQLQSQIYTYTELLSTHAQFLQSSLEVDGRLAETAARYRRFDSDLARELADLDRQIAGLDQQVAENEAKRTISILAPDDGTLTAIRAHVGQHVEAGSTLLTLLPRSQTLEADLYVTSAAIGFIREGAPVLLRYAAFPYQRFGLYRGRVTQITRAPMTIEGGATVGGAVEGGQAGDGGEYYRIVVMPDLPYVLTYGQHRPLEAGMQVEANIALDRRRLYQWLFDPLISLERSVGAVAGRGPAP</sequence>
<keyword evidence="1" id="KW-0175">Coiled coil</keyword>
<proteinExistence type="predicted"/>
<evidence type="ECO:0000313" key="4">
    <source>
        <dbReference type="Proteomes" id="UP000305654"/>
    </source>
</evidence>
<dbReference type="Gene3D" id="2.40.50.100">
    <property type="match status" value="1"/>
</dbReference>
<keyword evidence="2" id="KW-0812">Transmembrane</keyword>
<reference evidence="3 4" key="1">
    <citation type="submission" date="2019-05" db="EMBL/GenBank/DDBJ databases">
        <authorList>
            <person name="Pankratov T."/>
            <person name="Grouzdev D."/>
        </authorList>
    </citation>
    <scope>NUCLEOTIDE SEQUENCE [LARGE SCALE GENOMIC DNA]</scope>
    <source>
        <strain evidence="3 4">KEBCLARHB70R</strain>
    </source>
</reference>
<dbReference type="RefSeq" id="WP_138324392.1">
    <property type="nucleotide sequence ID" value="NZ_VCDI01000001.1"/>
</dbReference>
<evidence type="ECO:0000256" key="1">
    <source>
        <dbReference type="SAM" id="Coils"/>
    </source>
</evidence>
<dbReference type="PRINTS" id="PR01490">
    <property type="entry name" value="RTXTOXIND"/>
</dbReference>
<dbReference type="EMBL" id="VCDI01000001">
    <property type="protein sequence ID" value="TLU74139.1"/>
    <property type="molecule type" value="Genomic_DNA"/>
</dbReference>